<evidence type="ECO:0000256" key="9">
    <source>
        <dbReference type="ARBA" id="ARBA00023136"/>
    </source>
</evidence>
<evidence type="ECO:0000313" key="14">
    <source>
        <dbReference type="EMBL" id="MBW4561806.1"/>
    </source>
</evidence>
<dbReference type="EMBL" id="JAHHHN010000005">
    <property type="protein sequence ID" value="MBW4561806.1"/>
    <property type="molecule type" value="Genomic_DNA"/>
</dbReference>
<comment type="subcellular location">
    <subcellularLocation>
        <location evidence="1">Cell membrane</location>
        <topology evidence="1">Multi-pass membrane protein</topology>
    </subcellularLocation>
</comment>
<dbReference type="GO" id="GO:0005524">
    <property type="term" value="F:ATP binding"/>
    <property type="evidence" value="ECO:0007669"/>
    <property type="project" value="UniProtKB-KW"/>
</dbReference>
<dbReference type="GO" id="GO:0006508">
    <property type="term" value="P:proteolysis"/>
    <property type="evidence" value="ECO:0007669"/>
    <property type="project" value="InterPro"/>
</dbReference>
<feature type="transmembrane region" description="Helical" evidence="10">
    <location>
        <begin position="161"/>
        <end position="179"/>
    </location>
</feature>
<name>A0A951PY40_9NOST</name>
<dbReference type="CDD" id="cd02418">
    <property type="entry name" value="Peptidase_C39B"/>
    <property type="match status" value="1"/>
</dbReference>
<evidence type="ECO:0000256" key="2">
    <source>
        <dbReference type="ARBA" id="ARBA00022448"/>
    </source>
</evidence>
<evidence type="ECO:0000256" key="7">
    <source>
        <dbReference type="ARBA" id="ARBA00022840"/>
    </source>
</evidence>
<dbReference type="Gene3D" id="3.90.70.10">
    <property type="entry name" value="Cysteine proteinases"/>
    <property type="match status" value="1"/>
</dbReference>
<dbReference type="Pfam" id="PF00664">
    <property type="entry name" value="ABC_membrane"/>
    <property type="match status" value="1"/>
</dbReference>
<dbReference type="InterPro" id="IPR017871">
    <property type="entry name" value="ABC_transporter-like_CS"/>
</dbReference>
<dbReference type="GO" id="GO:0008234">
    <property type="term" value="F:cysteine-type peptidase activity"/>
    <property type="evidence" value="ECO:0007669"/>
    <property type="project" value="UniProtKB-KW"/>
</dbReference>
<dbReference type="Pfam" id="PF03412">
    <property type="entry name" value="Peptidase_C39"/>
    <property type="match status" value="1"/>
</dbReference>
<dbReference type="GO" id="GO:0016887">
    <property type="term" value="F:ATP hydrolysis activity"/>
    <property type="evidence" value="ECO:0007669"/>
    <property type="project" value="InterPro"/>
</dbReference>
<evidence type="ECO:0000259" key="11">
    <source>
        <dbReference type="PROSITE" id="PS50893"/>
    </source>
</evidence>
<dbReference type="GO" id="GO:0034040">
    <property type="term" value="F:ATPase-coupled lipid transmembrane transporter activity"/>
    <property type="evidence" value="ECO:0007669"/>
    <property type="project" value="TreeGrafter"/>
</dbReference>
<evidence type="ECO:0000256" key="10">
    <source>
        <dbReference type="SAM" id="Phobius"/>
    </source>
</evidence>
<keyword evidence="8 10" id="KW-1133">Transmembrane helix</keyword>
<comment type="caution">
    <text evidence="14">The sequence shown here is derived from an EMBL/GenBank/DDBJ whole genome shotgun (WGS) entry which is preliminary data.</text>
</comment>
<keyword evidence="2" id="KW-0813">Transport</keyword>
<dbReference type="PROSITE" id="PS50893">
    <property type="entry name" value="ABC_TRANSPORTER_2"/>
    <property type="match status" value="1"/>
</dbReference>
<evidence type="ECO:0000259" key="13">
    <source>
        <dbReference type="PROSITE" id="PS50990"/>
    </source>
</evidence>
<sequence length="730" mass="81466">MKYQVVLQHSEEDCGAACLATVSKHYGRVFALNRTREAVGTGYRGTTLLGLSRGAEALGFNTRIAKATSEFIDSLDQAPLPAIIHWKGYHWVILYGKKGKNFVIADPAIGVRYLTYSELMEGWSNGVILLLIPDETRFYQQAEDKIAGFGRYVARVWPYRLLIIQAIAINFAIGLLSLTSPFMMQLLTDDVLVRGDTQLLTTVAIGVMIMNLIKSVIGLVQSHLIGHFGQRLQFGLILEYGRKLLHLPLSYFEGRRSGEVVSRIADVDDINQLVNQIVLGLPSEFFVALVSLGFMLFYSWQLSIACILAFVIVTIVNLFFFPALRRKTRKHIVLGTENQGFLVETFRGVQVLKTTSASPQAWQEYQRNYGRLANLSWGMMKLELYSSTITGVLSHLTTITLLWVGSYFVINHTLSIGQLLAFNGMSGNFLGFLSSVIGLADEFIAAQIVIQRLTEVIDATPEDENDFKKPWAKILGNADIICNQLNFHHSGRIDLLQDFSLTIPGGKVVALIGKSGCGKSTLAKLIAGLYSVQSGNIQYSFYNQQDLSLECLRQQVVLVPQEAHFWSRSIIDNFNFSYPNISFEEIVRACQITGAHEFISQLPDKYQTVLGEYGANLSGGQKQRLAIARAIVTDPPILILDESTGALDPVSEAEVLERLLSHRQSKTTIMISHRPKVIQRADWIVLLEQGRLKIQGTPEELRQIKGEHLDFIDEFIPSNNGFNSSLVVHN</sequence>
<dbReference type="PANTHER" id="PTHR24221">
    <property type="entry name" value="ATP-BINDING CASSETTE SUB-FAMILY B"/>
    <property type="match status" value="1"/>
</dbReference>
<evidence type="ECO:0000256" key="8">
    <source>
        <dbReference type="ARBA" id="ARBA00022989"/>
    </source>
</evidence>
<dbReference type="Proteomes" id="UP000715781">
    <property type="component" value="Unassembled WGS sequence"/>
</dbReference>
<keyword evidence="6" id="KW-0788">Thiol protease</keyword>
<dbReference type="SUPFAM" id="SSF52540">
    <property type="entry name" value="P-loop containing nucleoside triphosphate hydrolases"/>
    <property type="match status" value="1"/>
</dbReference>
<keyword evidence="7" id="KW-0067">ATP-binding</keyword>
<dbReference type="InterPro" id="IPR003593">
    <property type="entry name" value="AAA+_ATPase"/>
</dbReference>
<dbReference type="InterPro" id="IPR011527">
    <property type="entry name" value="ABC1_TM_dom"/>
</dbReference>
<feature type="transmembrane region" description="Helical" evidence="10">
    <location>
        <begin position="199"/>
        <end position="220"/>
    </location>
</feature>
<dbReference type="InterPro" id="IPR036640">
    <property type="entry name" value="ABC1_TM_sf"/>
</dbReference>
<gene>
    <name evidence="14" type="ORF">KME32_11750</name>
</gene>
<feature type="transmembrane region" description="Helical" evidence="10">
    <location>
        <begin position="302"/>
        <end position="321"/>
    </location>
</feature>
<keyword evidence="5" id="KW-0547">Nucleotide-binding</keyword>
<evidence type="ECO:0000259" key="12">
    <source>
        <dbReference type="PROSITE" id="PS50929"/>
    </source>
</evidence>
<organism evidence="14 15">
    <name type="scientific">Mojavia pulchra JT2-VF2</name>
    <dbReference type="NCBI Taxonomy" id="287848"/>
    <lineage>
        <taxon>Bacteria</taxon>
        <taxon>Bacillati</taxon>
        <taxon>Cyanobacteriota</taxon>
        <taxon>Cyanophyceae</taxon>
        <taxon>Nostocales</taxon>
        <taxon>Nostocaceae</taxon>
    </lineage>
</organism>
<keyword evidence="9 10" id="KW-0472">Membrane</keyword>
<keyword evidence="6" id="KW-0645">Protease</keyword>
<dbReference type="PANTHER" id="PTHR24221:SF646">
    <property type="entry name" value="HAEMOLYSIN SECRETION ATP-BINDING PROTEIN"/>
    <property type="match status" value="1"/>
</dbReference>
<dbReference type="SUPFAM" id="SSF90123">
    <property type="entry name" value="ABC transporter transmembrane region"/>
    <property type="match status" value="1"/>
</dbReference>
<dbReference type="PROSITE" id="PS50929">
    <property type="entry name" value="ABC_TM1F"/>
    <property type="match status" value="1"/>
</dbReference>
<feature type="domain" description="Peptidase C39" evidence="13">
    <location>
        <begin position="8"/>
        <end position="130"/>
    </location>
</feature>
<dbReference type="Pfam" id="PF00005">
    <property type="entry name" value="ABC_tran"/>
    <property type="match status" value="1"/>
</dbReference>
<evidence type="ECO:0000256" key="3">
    <source>
        <dbReference type="ARBA" id="ARBA00022475"/>
    </source>
</evidence>
<dbReference type="Gene3D" id="1.20.1560.10">
    <property type="entry name" value="ABC transporter type 1, transmembrane domain"/>
    <property type="match status" value="1"/>
</dbReference>
<dbReference type="InterPro" id="IPR027417">
    <property type="entry name" value="P-loop_NTPase"/>
</dbReference>
<feature type="domain" description="ABC transporter" evidence="11">
    <location>
        <begin position="480"/>
        <end position="714"/>
    </location>
</feature>
<evidence type="ECO:0000256" key="1">
    <source>
        <dbReference type="ARBA" id="ARBA00004651"/>
    </source>
</evidence>
<evidence type="ECO:0000256" key="6">
    <source>
        <dbReference type="ARBA" id="ARBA00022807"/>
    </source>
</evidence>
<dbReference type="SMART" id="SM00382">
    <property type="entry name" value="AAA"/>
    <property type="match status" value="1"/>
</dbReference>
<feature type="transmembrane region" description="Helical" evidence="10">
    <location>
        <begin position="273"/>
        <end position="296"/>
    </location>
</feature>
<evidence type="ECO:0000313" key="15">
    <source>
        <dbReference type="Proteomes" id="UP000715781"/>
    </source>
</evidence>
<accession>A0A951PY40</accession>
<dbReference type="FunFam" id="3.40.50.300:FF:000299">
    <property type="entry name" value="ABC transporter ATP-binding protein/permease"/>
    <property type="match status" value="1"/>
</dbReference>
<evidence type="ECO:0000256" key="5">
    <source>
        <dbReference type="ARBA" id="ARBA00022741"/>
    </source>
</evidence>
<reference evidence="14" key="1">
    <citation type="submission" date="2021-05" db="EMBL/GenBank/DDBJ databases">
        <authorList>
            <person name="Pietrasiak N."/>
            <person name="Ward R."/>
            <person name="Stajich J.E."/>
            <person name="Kurbessoian T."/>
        </authorList>
    </citation>
    <scope>NUCLEOTIDE SEQUENCE</scope>
    <source>
        <strain evidence="14">JT2-VF2</strain>
    </source>
</reference>
<dbReference type="PROSITE" id="PS50990">
    <property type="entry name" value="PEPTIDASE_C39"/>
    <property type="match status" value="1"/>
</dbReference>
<reference evidence="14" key="2">
    <citation type="journal article" date="2022" name="Microbiol. Resour. Announc.">
        <title>Metagenome Sequencing to Explore Phylogenomics of Terrestrial Cyanobacteria.</title>
        <authorList>
            <person name="Ward R.D."/>
            <person name="Stajich J.E."/>
            <person name="Johansen J.R."/>
            <person name="Huntemann M."/>
            <person name="Clum A."/>
            <person name="Foster B."/>
            <person name="Foster B."/>
            <person name="Roux S."/>
            <person name="Palaniappan K."/>
            <person name="Varghese N."/>
            <person name="Mukherjee S."/>
            <person name="Reddy T.B.K."/>
            <person name="Daum C."/>
            <person name="Copeland A."/>
            <person name="Chen I.A."/>
            <person name="Ivanova N.N."/>
            <person name="Kyrpides N.C."/>
            <person name="Shapiro N."/>
            <person name="Eloe-Fadrosh E.A."/>
            <person name="Pietrasiak N."/>
        </authorList>
    </citation>
    <scope>NUCLEOTIDE SEQUENCE</scope>
    <source>
        <strain evidence="14">JT2-VF2</strain>
    </source>
</reference>
<proteinExistence type="predicted"/>
<keyword evidence="6" id="KW-0378">Hydrolase</keyword>
<feature type="domain" description="ABC transmembrane type-1" evidence="12">
    <location>
        <begin position="164"/>
        <end position="445"/>
    </location>
</feature>
<dbReference type="InterPro" id="IPR005074">
    <property type="entry name" value="Peptidase_C39"/>
</dbReference>
<dbReference type="GO" id="GO:0140359">
    <property type="term" value="F:ABC-type transporter activity"/>
    <property type="evidence" value="ECO:0007669"/>
    <property type="project" value="InterPro"/>
</dbReference>
<keyword evidence="3" id="KW-1003">Cell membrane</keyword>
<dbReference type="Gene3D" id="3.40.50.300">
    <property type="entry name" value="P-loop containing nucleotide triphosphate hydrolases"/>
    <property type="match status" value="1"/>
</dbReference>
<evidence type="ECO:0000256" key="4">
    <source>
        <dbReference type="ARBA" id="ARBA00022692"/>
    </source>
</evidence>
<dbReference type="InterPro" id="IPR003439">
    <property type="entry name" value="ABC_transporter-like_ATP-bd"/>
</dbReference>
<dbReference type="PROSITE" id="PS00211">
    <property type="entry name" value="ABC_TRANSPORTER_1"/>
    <property type="match status" value="1"/>
</dbReference>
<keyword evidence="4 10" id="KW-0812">Transmembrane</keyword>
<feature type="transmembrane region" description="Helical" evidence="10">
    <location>
        <begin position="384"/>
        <end position="409"/>
    </location>
</feature>
<protein>
    <submittedName>
        <fullName evidence="14">Peptidase domain-containing ABC transporter</fullName>
    </submittedName>
</protein>
<dbReference type="AlphaFoldDB" id="A0A951PY40"/>
<dbReference type="GO" id="GO:0005886">
    <property type="term" value="C:plasma membrane"/>
    <property type="evidence" value="ECO:0007669"/>
    <property type="project" value="UniProtKB-SubCell"/>
</dbReference>
<dbReference type="InterPro" id="IPR039421">
    <property type="entry name" value="Type_1_exporter"/>
</dbReference>
<dbReference type="CDD" id="cd18570">
    <property type="entry name" value="ABC_6TM_PCAT1_LagD_like"/>
    <property type="match status" value="1"/>
</dbReference>